<evidence type="ECO:0000313" key="2">
    <source>
        <dbReference type="EMBL" id="MDO7847595.1"/>
    </source>
</evidence>
<organism evidence="2 3">
    <name type="scientific">Hymenobacter mellowenesis</name>
    <dbReference type="NCBI Taxonomy" id="3063995"/>
    <lineage>
        <taxon>Bacteria</taxon>
        <taxon>Pseudomonadati</taxon>
        <taxon>Bacteroidota</taxon>
        <taxon>Cytophagia</taxon>
        <taxon>Cytophagales</taxon>
        <taxon>Hymenobacteraceae</taxon>
        <taxon>Hymenobacter</taxon>
    </lineage>
</organism>
<gene>
    <name evidence="2" type="ORF">Q5H92_14590</name>
</gene>
<dbReference type="Pfam" id="PF05732">
    <property type="entry name" value="RepL"/>
    <property type="match status" value="1"/>
</dbReference>
<dbReference type="EMBL" id="JAUQSX010000007">
    <property type="protein sequence ID" value="MDO7847595.1"/>
    <property type="molecule type" value="Genomic_DNA"/>
</dbReference>
<sequence length="148" mass="17117">MEQFKRVKSVFTNTIDRETGELLDSDEVHIDVPIKTREEFFVTYAKHFQAILNLEGTQMKVLLWCSMNARLDTNEIVINRAIKQRIVDFTGLKEKSVSNALTELVKAQYMKRTSLGVYAINPEATWKGTLSNRPKQVKVFLTYNVQED</sequence>
<proteinExistence type="predicted"/>
<comment type="caution">
    <text evidence="2">The sequence shown here is derived from an EMBL/GenBank/DDBJ whole genome shotgun (WGS) entry which is preliminary data.</text>
</comment>
<evidence type="ECO:0000259" key="1">
    <source>
        <dbReference type="Pfam" id="PF05732"/>
    </source>
</evidence>
<name>A0ABT9AEM2_9BACT</name>
<feature type="domain" description="Plasmid replication protein RepL" evidence="1">
    <location>
        <begin position="5"/>
        <end position="135"/>
    </location>
</feature>
<dbReference type="Proteomes" id="UP001167796">
    <property type="component" value="Unassembled WGS sequence"/>
</dbReference>
<dbReference type="RefSeq" id="WP_305012272.1">
    <property type="nucleotide sequence ID" value="NZ_JAUQSX010000007.1"/>
</dbReference>
<reference evidence="2" key="1">
    <citation type="submission" date="2023-07" db="EMBL/GenBank/DDBJ databases">
        <authorList>
            <person name="Kim M.K."/>
        </authorList>
    </citation>
    <scope>NUCLEOTIDE SEQUENCE</scope>
    <source>
        <strain evidence="2">M29</strain>
    </source>
</reference>
<evidence type="ECO:0000313" key="3">
    <source>
        <dbReference type="Proteomes" id="UP001167796"/>
    </source>
</evidence>
<accession>A0ABT9AEM2</accession>
<dbReference type="InterPro" id="IPR008813">
    <property type="entry name" value="Plasmid_replication_RepL"/>
</dbReference>
<keyword evidence="3" id="KW-1185">Reference proteome</keyword>
<protein>
    <submittedName>
        <fullName evidence="2">Replication/maintenance protein RepL</fullName>
    </submittedName>
</protein>